<accession>A0A319DU33</accession>
<reference evidence="2 3" key="1">
    <citation type="submission" date="2018-02" db="EMBL/GenBank/DDBJ databases">
        <title>The genomes of Aspergillus section Nigri reveals drivers in fungal speciation.</title>
        <authorList>
            <consortium name="DOE Joint Genome Institute"/>
            <person name="Vesth T.C."/>
            <person name="Nybo J."/>
            <person name="Theobald S."/>
            <person name="Brandl J."/>
            <person name="Frisvad J.C."/>
            <person name="Nielsen K.F."/>
            <person name="Lyhne E.K."/>
            <person name="Kogle M.E."/>
            <person name="Kuo A."/>
            <person name="Riley R."/>
            <person name="Clum A."/>
            <person name="Nolan M."/>
            <person name="Lipzen A."/>
            <person name="Salamov A."/>
            <person name="Henrissat B."/>
            <person name="Wiebenga A."/>
            <person name="De vries R.P."/>
            <person name="Grigoriev I.V."/>
            <person name="Mortensen U.H."/>
            <person name="Andersen M.R."/>
            <person name="Baker S.E."/>
        </authorList>
    </citation>
    <scope>NUCLEOTIDE SEQUENCE [LARGE SCALE GENOMIC DNA]</scope>
    <source>
        <strain evidence="2 3">CBS 121057</strain>
    </source>
</reference>
<dbReference type="VEuPathDB" id="FungiDB:BO78DRAFT_20385"/>
<dbReference type="AlphaFoldDB" id="A0A319DU33"/>
<gene>
    <name evidence="2" type="ORF">BO78DRAFT_20385</name>
</gene>
<dbReference type="EMBL" id="KZ826421">
    <property type="protein sequence ID" value="PYI01222.1"/>
    <property type="molecule type" value="Genomic_DNA"/>
</dbReference>
<sequence>MDDADAMAGRPHLRSSPPACSRQISIEPAELSPPFTEMPEASRHSGISCLRLPETGSVHGVSARGLPKHSGQESGERIDLVRFRMEVGYEVSEWGVRAGPSRQRPAPRIPPSCRYPIGFLAHCWFLPGDVPPSASVDKECRSMRASSSRPGTLREVGLSGRQEYGWPPKTI</sequence>
<name>A0A319DU33_ASPSB</name>
<protein>
    <submittedName>
        <fullName evidence="2">Uncharacterized protein</fullName>
    </submittedName>
</protein>
<evidence type="ECO:0000313" key="3">
    <source>
        <dbReference type="Proteomes" id="UP000248423"/>
    </source>
</evidence>
<keyword evidence="3" id="KW-1185">Reference proteome</keyword>
<feature type="region of interest" description="Disordered" evidence="1">
    <location>
        <begin position="1"/>
        <end position="44"/>
    </location>
</feature>
<organism evidence="2 3">
    <name type="scientific">Aspergillus sclerotiicarbonarius (strain CBS 121057 / IBT 28362)</name>
    <dbReference type="NCBI Taxonomy" id="1448318"/>
    <lineage>
        <taxon>Eukaryota</taxon>
        <taxon>Fungi</taxon>
        <taxon>Dikarya</taxon>
        <taxon>Ascomycota</taxon>
        <taxon>Pezizomycotina</taxon>
        <taxon>Eurotiomycetes</taxon>
        <taxon>Eurotiomycetidae</taxon>
        <taxon>Eurotiales</taxon>
        <taxon>Aspergillaceae</taxon>
        <taxon>Aspergillus</taxon>
        <taxon>Aspergillus subgen. Circumdati</taxon>
    </lineage>
</organism>
<evidence type="ECO:0000256" key="1">
    <source>
        <dbReference type="SAM" id="MobiDB-lite"/>
    </source>
</evidence>
<feature type="region of interest" description="Disordered" evidence="1">
    <location>
        <begin position="142"/>
        <end position="171"/>
    </location>
</feature>
<evidence type="ECO:0000313" key="2">
    <source>
        <dbReference type="EMBL" id="PYI01222.1"/>
    </source>
</evidence>
<dbReference type="Proteomes" id="UP000248423">
    <property type="component" value="Unassembled WGS sequence"/>
</dbReference>
<proteinExistence type="predicted"/>